<dbReference type="PROSITE" id="PS51898">
    <property type="entry name" value="TYR_RECOMBINASE"/>
    <property type="match status" value="1"/>
</dbReference>
<keyword evidence="7" id="KW-1185">Reference proteome</keyword>
<dbReference type="InterPro" id="IPR002104">
    <property type="entry name" value="Integrase_catalytic"/>
</dbReference>
<protein>
    <submittedName>
        <fullName evidence="6">Tyrosine-type recombinase/integrase</fullName>
    </submittedName>
</protein>
<keyword evidence="4" id="KW-0233">DNA recombination</keyword>
<name>A0A975MKS3_9GAMM</name>
<keyword evidence="3" id="KW-0238">DNA-binding</keyword>
<proteinExistence type="inferred from homology"/>
<evidence type="ECO:0000313" key="7">
    <source>
        <dbReference type="Proteomes" id="UP000676649"/>
    </source>
</evidence>
<dbReference type="PANTHER" id="PTHR30629">
    <property type="entry name" value="PROPHAGE INTEGRASE"/>
    <property type="match status" value="1"/>
</dbReference>
<keyword evidence="2" id="KW-0229">DNA integration</keyword>
<evidence type="ECO:0000256" key="1">
    <source>
        <dbReference type="ARBA" id="ARBA00008857"/>
    </source>
</evidence>
<dbReference type="KEGG" id="mpad:KEF85_10060"/>
<gene>
    <name evidence="6" type="ORF">KEF85_10060</name>
</gene>
<accession>A0A975MKS3</accession>
<dbReference type="GO" id="GO:0015074">
    <property type="term" value="P:DNA integration"/>
    <property type="evidence" value="ECO:0007669"/>
    <property type="project" value="UniProtKB-KW"/>
</dbReference>
<dbReference type="Gene3D" id="1.10.443.10">
    <property type="entry name" value="Intergrase catalytic core"/>
    <property type="match status" value="1"/>
</dbReference>
<dbReference type="RefSeq" id="WP_215580106.1">
    <property type="nucleotide sequence ID" value="NZ_CP073754.1"/>
</dbReference>
<dbReference type="GO" id="GO:0003677">
    <property type="term" value="F:DNA binding"/>
    <property type="evidence" value="ECO:0007669"/>
    <property type="project" value="UniProtKB-KW"/>
</dbReference>
<dbReference type="InterPro" id="IPR013762">
    <property type="entry name" value="Integrase-like_cat_sf"/>
</dbReference>
<dbReference type="InterPro" id="IPR011010">
    <property type="entry name" value="DNA_brk_join_enz"/>
</dbReference>
<dbReference type="Proteomes" id="UP000676649">
    <property type="component" value="Chromosome"/>
</dbReference>
<evidence type="ECO:0000256" key="2">
    <source>
        <dbReference type="ARBA" id="ARBA00022908"/>
    </source>
</evidence>
<reference evidence="6" key="1">
    <citation type="submission" date="2021-04" db="EMBL/GenBank/DDBJ databases">
        <title>Draft genome sequence data of methanotrophic Methylovulum sp. strain S1L and Methylomonas sp. strain S2AM isolated from boreal lake water columns.</title>
        <authorList>
            <person name="Rissanen A.J."/>
            <person name="Mangayil R."/>
            <person name="Svenning M.M."/>
            <person name="Khanongnuch R."/>
        </authorList>
    </citation>
    <scope>NUCLEOTIDE SEQUENCE</scope>
    <source>
        <strain evidence="6">S2AM</strain>
    </source>
</reference>
<dbReference type="Gene3D" id="3.30.160.390">
    <property type="entry name" value="Integrase, DNA-binding domain"/>
    <property type="match status" value="1"/>
</dbReference>
<dbReference type="EMBL" id="CP073754">
    <property type="protein sequence ID" value="QWF69718.1"/>
    <property type="molecule type" value="Genomic_DNA"/>
</dbReference>
<sequence length="437" mass="48543">MTTFTATQLDAIKPTAKTQDVTIEKLGLGKGCLLLRVQPDGKKVFYYRHFQEGKKRFVQIGSFNTKGKRNWDGNRGAEIGLSAAKDGARAIANIVEEHGDIISYESKQAEQEAAKRQQGSFADLLELYIQHLNDAGTVRVNKVEGTINKHVRSAFPRMLTKRANEITPTDIQTILAKLVQQGVTRQVNLLRGYLMASFNLAARHDNDPRRLASGSTGFSLTSNPVALVPAITVFNRAGERSLSKEELLLFLSVLETAPEIPAAFLKLLVALGGQRIEQLLRADWSDYDFINRVLTLRDGKGRPGLGVRDHLVPLTDRALEILEPLRQINSGCHPFTTIGGKRMDVGTPSKLVQKIAKQLNTDYDVPLFRGGDIRRTCETLLASIGVQKEVRAQLLSHGRSSGVQAKHYDRYAYLPEKLEALEKWEFFLWGDNPGIGS</sequence>
<dbReference type="InterPro" id="IPR038488">
    <property type="entry name" value="Integrase_DNA-bd_sf"/>
</dbReference>
<dbReference type="Pfam" id="PF00589">
    <property type="entry name" value="Phage_integrase"/>
    <property type="match status" value="1"/>
</dbReference>
<dbReference type="GO" id="GO:0006310">
    <property type="term" value="P:DNA recombination"/>
    <property type="evidence" value="ECO:0007669"/>
    <property type="project" value="UniProtKB-KW"/>
</dbReference>
<dbReference type="InterPro" id="IPR050808">
    <property type="entry name" value="Phage_Integrase"/>
</dbReference>
<dbReference type="InterPro" id="IPR010998">
    <property type="entry name" value="Integrase_recombinase_N"/>
</dbReference>
<dbReference type="AlphaFoldDB" id="A0A975MKS3"/>
<dbReference type="SUPFAM" id="SSF56349">
    <property type="entry name" value="DNA breaking-rejoining enzymes"/>
    <property type="match status" value="1"/>
</dbReference>
<evidence type="ECO:0000256" key="4">
    <source>
        <dbReference type="ARBA" id="ARBA00023172"/>
    </source>
</evidence>
<evidence type="ECO:0000313" key="6">
    <source>
        <dbReference type="EMBL" id="QWF69718.1"/>
    </source>
</evidence>
<dbReference type="PANTHER" id="PTHR30629:SF2">
    <property type="entry name" value="PROPHAGE INTEGRASE INTS-RELATED"/>
    <property type="match status" value="1"/>
</dbReference>
<comment type="similarity">
    <text evidence="1">Belongs to the 'phage' integrase family.</text>
</comment>
<evidence type="ECO:0000256" key="3">
    <source>
        <dbReference type="ARBA" id="ARBA00023125"/>
    </source>
</evidence>
<feature type="domain" description="Tyr recombinase" evidence="5">
    <location>
        <begin position="237"/>
        <end position="423"/>
    </location>
</feature>
<evidence type="ECO:0000259" key="5">
    <source>
        <dbReference type="PROSITE" id="PS51898"/>
    </source>
</evidence>
<organism evidence="6 7">
    <name type="scientific">Methylomonas paludis</name>
    <dbReference type="NCBI Taxonomy" id="1173101"/>
    <lineage>
        <taxon>Bacteria</taxon>
        <taxon>Pseudomonadati</taxon>
        <taxon>Pseudomonadota</taxon>
        <taxon>Gammaproteobacteria</taxon>
        <taxon>Methylococcales</taxon>
        <taxon>Methylococcaceae</taxon>
        <taxon>Methylomonas</taxon>
    </lineage>
</organism>
<dbReference type="Gene3D" id="1.10.150.130">
    <property type="match status" value="1"/>
</dbReference>